<proteinExistence type="predicted"/>
<dbReference type="EMBL" id="JAAGAX010000009">
    <property type="protein sequence ID" value="KAF2304140.1"/>
    <property type="molecule type" value="Genomic_DNA"/>
</dbReference>
<keyword evidence="3" id="KW-1185">Reference proteome</keyword>
<reference evidence="2 3" key="1">
    <citation type="journal article" date="2020" name="Mol. Plant">
        <title>The Chromosome-Based Rubber Tree Genome Provides New Insights into Spurge Genome Evolution and Rubber Biosynthesis.</title>
        <authorList>
            <person name="Liu J."/>
            <person name="Shi C."/>
            <person name="Shi C.C."/>
            <person name="Li W."/>
            <person name="Zhang Q.J."/>
            <person name="Zhang Y."/>
            <person name="Li K."/>
            <person name="Lu H.F."/>
            <person name="Shi C."/>
            <person name="Zhu S.T."/>
            <person name="Xiao Z.Y."/>
            <person name="Nan H."/>
            <person name="Yue Y."/>
            <person name="Zhu X.G."/>
            <person name="Wu Y."/>
            <person name="Hong X.N."/>
            <person name="Fan G.Y."/>
            <person name="Tong Y."/>
            <person name="Zhang D."/>
            <person name="Mao C.L."/>
            <person name="Liu Y.L."/>
            <person name="Hao S.J."/>
            <person name="Liu W.Q."/>
            <person name="Lv M.Q."/>
            <person name="Zhang H.B."/>
            <person name="Liu Y."/>
            <person name="Hu-Tang G.R."/>
            <person name="Wang J.P."/>
            <person name="Wang J.H."/>
            <person name="Sun Y.H."/>
            <person name="Ni S.B."/>
            <person name="Chen W.B."/>
            <person name="Zhang X.C."/>
            <person name="Jiao Y.N."/>
            <person name="Eichler E.E."/>
            <person name="Li G.H."/>
            <person name="Liu X."/>
            <person name="Gao L.Z."/>
        </authorList>
    </citation>
    <scope>NUCLEOTIDE SEQUENCE [LARGE SCALE GENOMIC DNA]</scope>
    <source>
        <strain evidence="3">cv. GT1</strain>
        <tissue evidence="2">Leaf</tissue>
    </source>
</reference>
<sequence>MKTAIIANINIPTRVVELPPEGVVVSATPFAGGLKEQSLSSGFPHSPSFPANEEAPNVEKLEGISPSSLLCERSREAISSLGGFDGGIGPENWFHSSSLWVKRSDFNAPSLLNLGIGPEKELFTKLMVLRPRSCCNASISIVPERPKSERWRPVTKPSKQMAPTHLLIHGLDPETQSFKASARVKEFLNLRRASSSDKENERLQSESATRKRRTRKRTTVISKPEMGCSSG</sequence>
<evidence type="ECO:0000313" key="2">
    <source>
        <dbReference type="EMBL" id="KAF2304140.1"/>
    </source>
</evidence>
<organism evidence="2 3">
    <name type="scientific">Hevea brasiliensis</name>
    <name type="common">Para rubber tree</name>
    <name type="synonym">Siphonia brasiliensis</name>
    <dbReference type="NCBI Taxonomy" id="3981"/>
    <lineage>
        <taxon>Eukaryota</taxon>
        <taxon>Viridiplantae</taxon>
        <taxon>Streptophyta</taxon>
        <taxon>Embryophyta</taxon>
        <taxon>Tracheophyta</taxon>
        <taxon>Spermatophyta</taxon>
        <taxon>Magnoliopsida</taxon>
        <taxon>eudicotyledons</taxon>
        <taxon>Gunneridae</taxon>
        <taxon>Pentapetalae</taxon>
        <taxon>rosids</taxon>
        <taxon>fabids</taxon>
        <taxon>Malpighiales</taxon>
        <taxon>Euphorbiaceae</taxon>
        <taxon>Crotonoideae</taxon>
        <taxon>Micrandreae</taxon>
        <taxon>Hevea</taxon>
    </lineage>
</organism>
<evidence type="ECO:0000313" key="3">
    <source>
        <dbReference type="Proteomes" id="UP000467840"/>
    </source>
</evidence>
<comment type="caution">
    <text evidence="2">The sequence shown here is derived from an EMBL/GenBank/DDBJ whole genome shotgun (WGS) entry which is preliminary data.</text>
</comment>
<protein>
    <submittedName>
        <fullName evidence="2">Uncharacterized protein</fullName>
    </submittedName>
</protein>
<name>A0A6A6LRR9_HEVBR</name>
<accession>A0A6A6LRR9</accession>
<dbReference type="Proteomes" id="UP000467840">
    <property type="component" value="Chromosome 16"/>
</dbReference>
<gene>
    <name evidence="2" type="ORF">GH714_028016</name>
</gene>
<dbReference type="AlphaFoldDB" id="A0A6A6LRR9"/>
<feature type="region of interest" description="Disordered" evidence="1">
    <location>
        <begin position="191"/>
        <end position="231"/>
    </location>
</feature>
<feature type="compositionally biased region" description="Basic and acidic residues" evidence="1">
    <location>
        <begin position="191"/>
        <end position="204"/>
    </location>
</feature>
<evidence type="ECO:0000256" key="1">
    <source>
        <dbReference type="SAM" id="MobiDB-lite"/>
    </source>
</evidence>